<dbReference type="Gene3D" id="3.90.1530.30">
    <property type="match status" value="1"/>
</dbReference>
<dbReference type="NCBIfam" id="TIGR00180">
    <property type="entry name" value="parB_part"/>
    <property type="match status" value="1"/>
</dbReference>
<evidence type="ECO:0000259" key="4">
    <source>
        <dbReference type="SMART" id="SM00470"/>
    </source>
</evidence>
<dbReference type="InterPro" id="IPR050336">
    <property type="entry name" value="Chromosome_partition/occlusion"/>
</dbReference>
<dbReference type="Pfam" id="PF02195">
    <property type="entry name" value="ParB_N"/>
    <property type="match status" value="1"/>
</dbReference>
<keyword evidence="3" id="KW-0238">DNA-binding</keyword>
<geneLocation type="plasmid" evidence="5 6">
    <name>P5</name>
</geneLocation>
<dbReference type="FunFam" id="3.90.1530.30:FF:000001">
    <property type="entry name" value="Chromosome partitioning protein ParB"/>
    <property type="match status" value="1"/>
</dbReference>
<dbReference type="InterPro" id="IPR003115">
    <property type="entry name" value="ParB_N"/>
</dbReference>
<dbReference type="SUPFAM" id="SSF109709">
    <property type="entry name" value="KorB DNA-binding domain-like"/>
    <property type="match status" value="1"/>
</dbReference>
<evidence type="ECO:0000313" key="6">
    <source>
        <dbReference type="Proteomes" id="UP000007575"/>
    </source>
</evidence>
<protein>
    <submittedName>
        <fullName evidence="5">ParB-like partition protein</fullName>
    </submittedName>
</protein>
<reference evidence="5 6" key="1">
    <citation type="journal article" date="2012" name="PLoS ONE">
        <title>Genome sequence and transcriptome analysis of the radioresistant bacterium Deinococcus gobiensis: insights into the extreme environmental adaptations.</title>
        <authorList>
            <person name="Yuan M."/>
            <person name="Chen M."/>
            <person name="Zhang W."/>
            <person name="Lu W."/>
            <person name="Wang J."/>
            <person name="Yang M."/>
            <person name="Zhao P."/>
            <person name="Tang R."/>
            <person name="Li X."/>
            <person name="Hao Y."/>
            <person name="Zhou Z."/>
            <person name="Zhan Y."/>
            <person name="Yu H."/>
            <person name="Teng C."/>
            <person name="Yan Y."/>
            <person name="Ping S."/>
            <person name="Wang Y."/>
            <person name="Lin M."/>
        </authorList>
    </citation>
    <scope>NUCLEOTIDE SEQUENCE [LARGE SCALE GENOMIC DNA]</scope>
    <source>
        <strain evidence="6">DSM 21396 / JCM 16679 / CGMCC 1.7299 / I-0</strain>
        <plasmid evidence="5">P5</plasmid>
    </source>
</reference>
<dbReference type="PANTHER" id="PTHR33375">
    <property type="entry name" value="CHROMOSOME-PARTITIONING PROTEIN PARB-RELATED"/>
    <property type="match status" value="1"/>
</dbReference>
<evidence type="ECO:0000256" key="2">
    <source>
        <dbReference type="ARBA" id="ARBA00022829"/>
    </source>
</evidence>
<dbReference type="FunFam" id="1.10.10.2830:FF:000003">
    <property type="entry name" value="Probable chromosome 2-partitioning protein ParB"/>
    <property type="match status" value="1"/>
</dbReference>
<organism evidence="5 6">
    <name type="scientific">Deinococcus gobiensis (strain DSM 21396 / JCM 16679 / CGMCC 1.7299 / I-0)</name>
    <dbReference type="NCBI Taxonomy" id="745776"/>
    <lineage>
        <taxon>Bacteria</taxon>
        <taxon>Thermotogati</taxon>
        <taxon>Deinococcota</taxon>
        <taxon>Deinococci</taxon>
        <taxon>Deinococcales</taxon>
        <taxon>Deinococcaceae</taxon>
        <taxon>Deinococcus</taxon>
    </lineage>
</organism>
<dbReference type="Gene3D" id="1.10.10.2830">
    <property type="match status" value="1"/>
</dbReference>
<dbReference type="EMBL" id="CP002196">
    <property type="protein sequence ID" value="AFD28176.1"/>
    <property type="molecule type" value="Genomic_DNA"/>
</dbReference>
<sequence length="302" mass="33158">MTRKRPTNPRGDIDALLGASAQLARAPQTTQTLAVTALRPGAHQPRRLFDEVGLADLARSIAEQGILQPLLVRPVGEGHEIVAGERRWRAAQLAGLHEVPVIIRDLTDREAQAAALVENLQRENLNIIDEVDGKLDLIGLALGLSREDARARLIQLLKEEPGTDHAALDTLFGPLRETWASFAKNKVRILNWPPAVVEAMRQGLPYTHAAVIVSAPEEQHARLIALAAEGKSRSELREEVERLKVAMPKGKVPMHRALQVGKSLGSRRLLARLDPADLKALDRWLDKMPPGVRAILESESAE</sequence>
<dbReference type="InterPro" id="IPR036086">
    <property type="entry name" value="ParB/Sulfiredoxin_sf"/>
</dbReference>
<dbReference type="KEGG" id="dgo:DGo_PE0032"/>
<dbReference type="InterPro" id="IPR004437">
    <property type="entry name" value="ParB/RepB/Spo0J"/>
</dbReference>
<dbReference type="GO" id="GO:0003677">
    <property type="term" value="F:DNA binding"/>
    <property type="evidence" value="ECO:0007669"/>
    <property type="project" value="UniProtKB-KW"/>
</dbReference>
<dbReference type="OrthoDB" id="61260at2"/>
<dbReference type="RefSeq" id="WP_014695818.1">
    <property type="nucleotide sequence ID" value="NC_017806.1"/>
</dbReference>
<keyword evidence="5" id="KW-0614">Plasmid</keyword>
<keyword evidence="6" id="KW-1185">Reference proteome</keyword>
<dbReference type="PATRIC" id="fig|745776.4.peg.4055"/>
<keyword evidence="2" id="KW-0159">Chromosome partition</keyword>
<comment type="similarity">
    <text evidence="1">Belongs to the ParB family.</text>
</comment>
<feature type="domain" description="ParB-like N-terminal" evidence="4">
    <location>
        <begin position="31"/>
        <end position="120"/>
    </location>
</feature>
<evidence type="ECO:0000256" key="3">
    <source>
        <dbReference type="ARBA" id="ARBA00023125"/>
    </source>
</evidence>
<evidence type="ECO:0000256" key="1">
    <source>
        <dbReference type="ARBA" id="ARBA00006295"/>
    </source>
</evidence>
<name>H8H3S9_DEIGI</name>
<dbReference type="CDD" id="cd16393">
    <property type="entry name" value="SPO0J_N"/>
    <property type="match status" value="1"/>
</dbReference>
<dbReference type="GO" id="GO:0005694">
    <property type="term" value="C:chromosome"/>
    <property type="evidence" value="ECO:0007669"/>
    <property type="project" value="TreeGrafter"/>
</dbReference>
<dbReference type="GO" id="GO:0007059">
    <property type="term" value="P:chromosome segregation"/>
    <property type="evidence" value="ECO:0007669"/>
    <property type="project" value="UniProtKB-KW"/>
</dbReference>
<dbReference type="AlphaFoldDB" id="H8H3S9"/>
<dbReference type="PANTHER" id="PTHR33375:SF7">
    <property type="entry name" value="CHROMOSOME 2-PARTITIONING PROTEIN PARB-RELATED"/>
    <property type="match status" value="1"/>
</dbReference>
<dbReference type="SMART" id="SM00470">
    <property type="entry name" value="ParB"/>
    <property type="match status" value="1"/>
</dbReference>
<dbReference type="SUPFAM" id="SSF110849">
    <property type="entry name" value="ParB/Sulfiredoxin"/>
    <property type="match status" value="1"/>
</dbReference>
<dbReference type="HOGENOM" id="CLU_023853_4_0_0"/>
<gene>
    <name evidence="5" type="ordered locus">DGo_PE0032</name>
</gene>
<accession>H8H3S9</accession>
<dbReference type="Proteomes" id="UP000007575">
    <property type="component" value="Plasmid P5"/>
</dbReference>
<proteinExistence type="inferred from homology"/>
<evidence type="ECO:0000313" key="5">
    <source>
        <dbReference type="EMBL" id="AFD28176.1"/>
    </source>
</evidence>